<name>A0A291BBR0_9GAMM</name>
<organism evidence="4 5">
    <name type="scientific">Candidatus Enterovibrio altilux</name>
    <dbReference type="NCBI Taxonomy" id="1927128"/>
    <lineage>
        <taxon>Bacteria</taxon>
        <taxon>Pseudomonadati</taxon>
        <taxon>Pseudomonadota</taxon>
        <taxon>Gammaproteobacteria</taxon>
        <taxon>Vibrionales</taxon>
        <taxon>Vibrionaceae</taxon>
        <taxon>Enterovibrio</taxon>
    </lineage>
</organism>
<dbReference type="KEGG" id="elux:BTN50_2009"/>
<dbReference type="GO" id="GO:0016020">
    <property type="term" value="C:membrane"/>
    <property type="evidence" value="ECO:0007669"/>
    <property type="project" value="InterPro"/>
</dbReference>
<keyword evidence="5" id="KW-1185">Reference proteome</keyword>
<feature type="compositionally biased region" description="Basic and acidic residues" evidence="2">
    <location>
        <begin position="65"/>
        <end position="77"/>
    </location>
</feature>
<evidence type="ECO:0000313" key="5">
    <source>
        <dbReference type="Proteomes" id="UP000218160"/>
    </source>
</evidence>
<keyword evidence="1" id="KW-0175">Coiled coil</keyword>
<dbReference type="OrthoDB" id="6194496at2"/>
<keyword evidence="3" id="KW-0812">Transmembrane</keyword>
<keyword evidence="3" id="KW-0472">Membrane</keyword>
<evidence type="ECO:0000256" key="1">
    <source>
        <dbReference type="SAM" id="Coils"/>
    </source>
</evidence>
<dbReference type="Gene3D" id="3.30.1150.10">
    <property type="match status" value="1"/>
</dbReference>
<proteinExistence type="predicted"/>
<dbReference type="GO" id="GO:0019534">
    <property type="term" value="F:toxin transmembrane transporter activity"/>
    <property type="evidence" value="ECO:0007669"/>
    <property type="project" value="InterPro"/>
</dbReference>
<feature type="region of interest" description="Disordered" evidence="2">
    <location>
        <begin position="65"/>
        <end position="100"/>
    </location>
</feature>
<dbReference type="AlphaFoldDB" id="A0A291BBR0"/>
<sequence length="317" mass="36692">MNKKENTGYSGVTIISVLLHAGLLGGLLLGDYFTNVASHLTVNNIEAVVIDSSLVNEQVRKIREQRSETKRQEDNHLHQLKQQTNQLKKQHEQEKKRLHELRTERLAAEKDIRKIETERKRISAARQKEAEEQHQREEATRIAKEKLAAAETERKWQEAEQYKAEEAAAQVKANRQRAEQKRKKAEALKIEEIRKRKLIEQEATRNELFNDLEFESVNRNSARGRFIFNEVSRYGAIYTQMIQQNLLVDSSFFGQQCIVRIRLSSTGFLFDVNEVSGNRTLCRATQTAVLKISSFPVPEDKEIITKLQNIELTVKPK</sequence>
<dbReference type="SUPFAM" id="SSF74653">
    <property type="entry name" value="TolA/TonB C-terminal domain"/>
    <property type="match status" value="1"/>
</dbReference>
<dbReference type="EMBL" id="CP020663">
    <property type="protein sequence ID" value="ATF10424.1"/>
    <property type="molecule type" value="Genomic_DNA"/>
</dbReference>
<keyword evidence="3" id="KW-1133">Transmembrane helix</keyword>
<accession>A0A291BBR0</accession>
<dbReference type="GO" id="GO:0043213">
    <property type="term" value="P:bacteriocin transport"/>
    <property type="evidence" value="ECO:0007669"/>
    <property type="project" value="InterPro"/>
</dbReference>
<feature type="coiled-coil region" evidence="1">
    <location>
        <begin position="159"/>
        <end position="195"/>
    </location>
</feature>
<dbReference type="Pfam" id="PF06519">
    <property type="entry name" value="TolA"/>
    <property type="match status" value="1"/>
</dbReference>
<evidence type="ECO:0000256" key="2">
    <source>
        <dbReference type="SAM" id="MobiDB-lite"/>
    </source>
</evidence>
<dbReference type="RefSeq" id="WP_096619862.1">
    <property type="nucleotide sequence ID" value="NZ_CP020663.1"/>
</dbReference>
<dbReference type="Proteomes" id="UP000218160">
    <property type="component" value="Chromosome 2"/>
</dbReference>
<feature type="transmembrane region" description="Helical" evidence="3">
    <location>
        <begin position="12"/>
        <end position="33"/>
    </location>
</feature>
<reference evidence="5" key="1">
    <citation type="submission" date="2017-04" db="EMBL/GenBank/DDBJ databases">
        <title>Genome evolution of the luminous symbionts of deep sea anglerfish.</title>
        <authorList>
            <person name="Hendry T.A."/>
        </authorList>
    </citation>
    <scope>NUCLEOTIDE SEQUENCE [LARGE SCALE GENOMIC DNA]</scope>
</reference>
<dbReference type="NCBIfam" id="TIGR02794">
    <property type="entry name" value="tolA_full"/>
    <property type="match status" value="1"/>
</dbReference>
<feature type="compositionally biased region" description="Basic and acidic residues" evidence="2">
    <location>
        <begin position="89"/>
        <end position="100"/>
    </location>
</feature>
<protein>
    <submittedName>
        <fullName evidence="4">TolA protein</fullName>
    </submittedName>
</protein>
<evidence type="ECO:0000313" key="4">
    <source>
        <dbReference type="EMBL" id="ATF10424.1"/>
    </source>
</evidence>
<gene>
    <name evidence="4" type="ORF">BTN50_2009</name>
</gene>
<evidence type="ECO:0000256" key="3">
    <source>
        <dbReference type="SAM" id="Phobius"/>
    </source>
</evidence>
<dbReference type="InterPro" id="IPR014161">
    <property type="entry name" value="Tol-Pal_TolA"/>
</dbReference>